<dbReference type="OrthoDB" id="1370570at2759"/>
<dbReference type="InterPro" id="IPR000528">
    <property type="entry name" value="Plant_nsLTP"/>
</dbReference>
<feature type="domain" description="Bifunctional inhibitor/plant lipid transfer protein/seed storage helical" evidence="4">
    <location>
        <begin position="24"/>
        <end position="110"/>
    </location>
</feature>
<dbReference type="KEGG" id="gmx:102669138"/>
<dbReference type="Gene3D" id="1.10.110.10">
    <property type="entry name" value="Plant lipid-transfer and hydrophobic proteins"/>
    <property type="match status" value="1"/>
</dbReference>
<comment type="similarity">
    <text evidence="1">Belongs to the plant LTP family.</text>
</comment>
<keyword evidence="7" id="KW-1185">Reference proteome</keyword>
<dbReference type="GO" id="GO:0006869">
    <property type="term" value="P:lipid transport"/>
    <property type="evidence" value="ECO:0007669"/>
    <property type="project" value="InterPro"/>
</dbReference>
<sequence length="118" mass="12731">MGEKKVLALVMLVVAYGLAVTTFTACQLPPTCNGYEPLIYQCVPYLVNPGPSTPTPHCCDGARVAIHRANNAQAIKNFCSCLEDAGPNLYFQKQSLVLLPAACNIKPSFDFSKCVYGD</sequence>
<dbReference type="AlphaFoldDB" id="I1N118"/>
<dbReference type="InterPro" id="IPR016140">
    <property type="entry name" value="Bifunc_inhib/LTP/seed_store"/>
</dbReference>
<organism evidence="6">
    <name type="scientific">Glycine max</name>
    <name type="common">Soybean</name>
    <name type="synonym">Glycine hispida</name>
    <dbReference type="NCBI Taxonomy" id="3847"/>
    <lineage>
        <taxon>Eukaryota</taxon>
        <taxon>Viridiplantae</taxon>
        <taxon>Streptophyta</taxon>
        <taxon>Embryophyta</taxon>
        <taxon>Tracheophyta</taxon>
        <taxon>Spermatophyta</taxon>
        <taxon>Magnoliopsida</taxon>
        <taxon>eudicotyledons</taxon>
        <taxon>Gunneridae</taxon>
        <taxon>Pentapetalae</taxon>
        <taxon>rosids</taxon>
        <taxon>fabids</taxon>
        <taxon>Fabales</taxon>
        <taxon>Fabaceae</taxon>
        <taxon>Papilionoideae</taxon>
        <taxon>50 kb inversion clade</taxon>
        <taxon>NPAAA clade</taxon>
        <taxon>indigoferoid/millettioid clade</taxon>
        <taxon>Phaseoleae</taxon>
        <taxon>Glycine</taxon>
        <taxon>Glycine subgen. Soja</taxon>
    </lineage>
</organism>
<dbReference type="SUPFAM" id="SSF47699">
    <property type="entry name" value="Bifunctional inhibitor/lipid-transfer protein/seed storage 2S albumin"/>
    <property type="match status" value="1"/>
</dbReference>
<feature type="chain" id="PRO_5014579192" description="Bifunctional inhibitor/plant lipid transfer protein/seed storage helical domain-containing protein" evidence="3">
    <location>
        <begin position="20"/>
        <end position="118"/>
    </location>
</feature>
<dbReference type="HOGENOM" id="CLU_128423_2_0_1"/>
<reference evidence="6" key="2">
    <citation type="submission" date="2018-02" db="UniProtKB">
        <authorList>
            <consortium name="EnsemblPlants"/>
        </authorList>
    </citation>
    <scope>IDENTIFICATION</scope>
    <source>
        <strain evidence="6">Williams 82</strain>
    </source>
</reference>
<dbReference type="InterPro" id="IPR036312">
    <property type="entry name" value="Bifun_inhib/LTP/seed_sf"/>
</dbReference>
<keyword evidence="2" id="KW-1015">Disulfide bond</keyword>
<evidence type="ECO:0000256" key="1">
    <source>
        <dbReference type="ARBA" id="ARBA00009748"/>
    </source>
</evidence>
<evidence type="ECO:0000256" key="2">
    <source>
        <dbReference type="ARBA" id="ARBA00023157"/>
    </source>
</evidence>
<protein>
    <recommendedName>
        <fullName evidence="4">Bifunctional inhibitor/plant lipid transfer protein/seed storage helical domain-containing protein</fullName>
    </recommendedName>
</protein>
<proteinExistence type="inferred from homology"/>
<dbReference type="PANTHER" id="PTHR33076">
    <property type="entry name" value="NON-SPECIFIC LIPID-TRANSFER PROTEIN 2-RELATED"/>
    <property type="match status" value="1"/>
</dbReference>
<dbReference type="RefSeq" id="XP_006603245.1">
    <property type="nucleotide sequence ID" value="XM_006603182.1"/>
</dbReference>
<keyword evidence="3" id="KW-0732">Signal</keyword>
<evidence type="ECO:0000313" key="6">
    <source>
        <dbReference type="EnsemblPlants" id="KRG99006"/>
    </source>
</evidence>
<dbReference type="Proteomes" id="UP000008827">
    <property type="component" value="Chromosome 18"/>
</dbReference>
<evidence type="ECO:0000256" key="3">
    <source>
        <dbReference type="SAM" id="SignalP"/>
    </source>
</evidence>
<dbReference type="GeneID" id="102669138"/>
<reference evidence="5 6" key="1">
    <citation type="journal article" date="2010" name="Nature">
        <title>Genome sequence of the palaeopolyploid soybean.</title>
        <authorList>
            <person name="Schmutz J."/>
            <person name="Cannon S.B."/>
            <person name="Schlueter J."/>
            <person name="Ma J."/>
            <person name="Mitros T."/>
            <person name="Nelson W."/>
            <person name="Hyten D.L."/>
            <person name="Song Q."/>
            <person name="Thelen J.J."/>
            <person name="Cheng J."/>
            <person name="Xu D."/>
            <person name="Hellsten U."/>
            <person name="May G.D."/>
            <person name="Yu Y."/>
            <person name="Sakurai T."/>
            <person name="Umezawa T."/>
            <person name="Bhattacharyya M.K."/>
            <person name="Sandhu D."/>
            <person name="Valliyodan B."/>
            <person name="Lindquist E."/>
            <person name="Peto M."/>
            <person name="Grant D."/>
            <person name="Shu S."/>
            <person name="Goodstein D."/>
            <person name="Barry K."/>
            <person name="Futrell-Griggs M."/>
            <person name="Abernathy B."/>
            <person name="Du J."/>
            <person name="Tian Z."/>
            <person name="Zhu L."/>
            <person name="Gill N."/>
            <person name="Joshi T."/>
            <person name="Libault M."/>
            <person name="Sethuraman A."/>
            <person name="Zhang X.-C."/>
            <person name="Shinozaki K."/>
            <person name="Nguyen H.T."/>
            <person name="Wing R.A."/>
            <person name="Cregan P."/>
            <person name="Specht J."/>
            <person name="Grimwood J."/>
            <person name="Rokhsar D."/>
            <person name="Stacey G."/>
            <person name="Shoemaker R.C."/>
            <person name="Jackson S.A."/>
        </authorList>
    </citation>
    <scope>NUCLEOTIDE SEQUENCE [LARGE SCALE GENOMIC DNA]</scope>
    <source>
        <strain evidence="6">cv. Williams 82</strain>
        <tissue evidence="5">Callus</tissue>
    </source>
</reference>
<dbReference type="GO" id="GO:0008289">
    <property type="term" value="F:lipid binding"/>
    <property type="evidence" value="ECO:0007669"/>
    <property type="project" value="InterPro"/>
</dbReference>
<dbReference type="EMBL" id="CM000851">
    <property type="protein sequence ID" value="KRG99006.1"/>
    <property type="molecule type" value="Genomic_DNA"/>
</dbReference>
<reference evidence="5" key="3">
    <citation type="submission" date="2018-07" db="EMBL/GenBank/DDBJ databases">
        <title>WGS assembly of Glycine max.</title>
        <authorList>
            <person name="Schmutz J."/>
            <person name="Cannon S."/>
            <person name="Schlueter J."/>
            <person name="Ma J."/>
            <person name="Mitros T."/>
            <person name="Nelson W."/>
            <person name="Hyten D."/>
            <person name="Song Q."/>
            <person name="Thelen J."/>
            <person name="Cheng J."/>
            <person name="Xu D."/>
            <person name="Hellsten U."/>
            <person name="May G."/>
            <person name="Yu Y."/>
            <person name="Sakurai T."/>
            <person name="Umezawa T."/>
            <person name="Bhattacharyya M."/>
            <person name="Sandhu D."/>
            <person name="Valliyodan B."/>
            <person name="Lindquist E."/>
            <person name="Peto M."/>
            <person name="Grant D."/>
            <person name="Shu S."/>
            <person name="Goodstein D."/>
            <person name="Barry K."/>
            <person name="Futrell-Griggs M."/>
            <person name="Abernathy B."/>
            <person name="Du J."/>
            <person name="Tian Z."/>
            <person name="Zhu L."/>
            <person name="Gill N."/>
            <person name="Joshi T."/>
            <person name="Libault M."/>
            <person name="Sethuraman A."/>
            <person name="Zhang X."/>
            <person name="Shinozaki K."/>
            <person name="Nguyen H."/>
            <person name="Wing R."/>
            <person name="Cregan P."/>
            <person name="Specht J."/>
            <person name="Grimwood J."/>
            <person name="Rokhsar D."/>
            <person name="Stacey G."/>
            <person name="Shoemaker R."/>
            <person name="Jackson S."/>
        </authorList>
    </citation>
    <scope>NUCLEOTIDE SEQUENCE</scope>
    <source>
        <tissue evidence="5">Callus</tissue>
    </source>
</reference>
<gene>
    <name evidence="6" type="primary">LOC102669138</name>
    <name evidence="5" type="ORF">GLYMA_18G113600</name>
</gene>
<evidence type="ECO:0000313" key="5">
    <source>
        <dbReference type="EMBL" id="KRG99006.1"/>
    </source>
</evidence>
<feature type="signal peptide" evidence="3">
    <location>
        <begin position="1"/>
        <end position="19"/>
    </location>
</feature>
<accession>I1N118</accession>
<dbReference type="EnsemblPlants" id="KRG99006">
    <property type="protein sequence ID" value="KRG99006"/>
    <property type="gene ID" value="GLYMA_18G113600"/>
</dbReference>
<dbReference type="Pfam" id="PF14368">
    <property type="entry name" value="LTP_2"/>
    <property type="match status" value="1"/>
</dbReference>
<dbReference type="Gramene" id="KRG99006">
    <property type="protein sequence ID" value="KRG99006"/>
    <property type="gene ID" value="GLYMA_18G113600"/>
</dbReference>
<dbReference type="OMA" id="HCCDGAR"/>
<dbReference type="SMR" id="I1N118"/>
<evidence type="ECO:0000313" key="7">
    <source>
        <dbReference type="Proteomes" id="UP000008827"/>
    </source>
</evidence>
<evidence type="ECO:0000259" key="4">
    <source>
        <dbReference type="Pfam" id="PF14368"/>
    </source>
</evidence>
<name>I1N118_SOYBN</name>
<dbReference type="PROSITE" id="PS51257">
    <property type="entry name" value="PROKAR_LIPOPROTEIN"/>
    <property type="match status" value="1"/>
</dbReference>
<dbReference type="PaxDb" id="3847-GLYMA18G14090.1"/>